<gene>
    <name evidence="14" type="ORF">BJ976_000811</name>
</gene>
<dbReference type="OrthoDB" id="9800167at2"/>
<evidence type="ECO:0000256" key="4">
    <source>
        <dbReference type="ARBA" id="ARBA00023002"/>
    </source>
</evidence>
<evidence type="ECO:0000259" key="12">
    <source>
        <dbReference type="Pfam" id="PF02852"/>
    </source>
</evidence>
<dbReference type="InterPro" id="IPR050151">
    <property type="entry name" value="Class-I_Pyr_Nuc-Dis_Oxidored"/>
</dbReference>
<keyword evidence="4 11" id="KW-0560">Oxidoreductase</keyword>
<dbReference type="InterPro" id="IPR023753">
    <property type="entry name" value="FAD/NAD-binding_dom"/>
</dbReference>
<comment type="cofactor">
    <cofactor evidence="9">
        <name>FAD</name>
        <dbReference type="ChEBI" id="CHEBI:57692"/>
    </cofactor>
    <text evidence="9">Binds 1 FAD per subunit.</text>
</comment>
<comment type="caution">
    <text evidence="14">The sequence shown here is derived from an EMBL/GenBank/DDBJ whole genome shotgun (WGS) entry which is preliminary data.</text>
</comment>
<keyword evidence="3 9" id="KW-0274">FAD</keyword>
<dbReference type="InterPro" id="IPR012999">
    <property type="entry name" value="Pyr_OxRdtase_I_AS"/>
</dbReference>
<comment type="similarity">
    <text evidence="1 11">Belongs to the class-I pyridine nucleotide-disulfide oxidoreductase family.</text>
</comment>
<evidence type="ECO:0000313" key="15">
    <source>
        <dbReference type="Proteomes" id="UP000560081"/>
    </source>
</evidence>
<name>A0A4Y8X027_9MICC</name>
<keyword evidence="2 11" id="KW-0285">Flavoprotein</keyword>
<dbReference type="Gene3D" id="3.50.50.60">
    <property type="entry name" value="FAD/NAD(P)-binding domain"/>
    <property type="match status" value="2"/>
</dbReference>
<dbReference type="PIRSF" id="PIRSF000350">
    <property type="entry name" value="Mercury_reductase_MerA"/>
    <property type="match status" value="1"/>
</dbReference>
<evidence type="ECO:0000256" key="8">
    <source>
        <dbReference type="PIRSR" id="PIRSR000350-2"/>
    </source>
</evidence>
<dbReference type="NCBIfam" id="NF005884">
    <property type="entry name" value="PRK07846.1"/>
    <property type="match status" value="1"/>
</dbReference>
<dbReference type="GO" id="GO:0004148">
    <property type="term" value="F:dihydrolipoyl dehydrogenase (NADH) activity"/>
    <property type="evidence" value="ECO:0007669"/>
    <property type="project" value="TreeGrafter"/>
</dbReference>
<dbReference type="PROSITE" id="PS00076">
    <property type="entry name" value="PYRIDINE_REDOX_1"/>
    <property type="match status" value="1"/>
</dbReference>
<dbReference type="EMBL" id="JACHMC010000001">
    <property type="protein sequence ID" value="MBB4882460.1"/>
    <property type="molecule type" value="Genomic_DNA"/>
</dbReference>
<dbReference type="GO" id="GO:0050660">
    <property type="term" value="F:flavin adenine dinucleotide binding"/>
    <property type="evidence" value="ECO:0007669"/>
    <property type="project" value="TreeGrafter"/>
</dbReference>
<keyword evidence="5 9" id="KW-0520">NAD</keyword>
<dbReference type="InterPro" id="IPR036188">
    <property type="entry name" value="FAD/NAD-bd_sf"/>
</dbReference>
<evidence type="ECO:0000256" key="10">
    <source>
        <dbReference type="PIRSR" id="PIRSR000350-4"/>
    </source>
</evidence>
<dbReference type="Gene3D" id="3.30.390.30">
    <property type="match status" value="1"/>
</dbReference>
<dbReference type="InterPro" id="IPR001100">
    <property type="entry name" value="Pyr_nuc-diS_OxRdtase"/>
</dbReference>
<dbReference type="GO" id="GO:0006103">
    <property type="term" value="P:2-oxoglutarate metabolic process"/>
    <property type="evidence" value="ECO:0007669"/>
    <property type="project" value="TreeGrafter"/>
</dbReference>
<dbReference type="AlphaFoldDB" id="A0A4Y8X027"/>
<accession>A0A4Y8X027</accession>
<dbReference type="SUPFAM" id="SSF51905">
    <property type="entry name" value="FAD/NAD(P)-binding domain"/>
    <property type="match status" value="1"/>
</dbReference>
<dbReference type="InterPro" id="IPR016156">
    <property type="entry name" value="FAD/NAD-linked_Rdtase_dimer_sf"/>
</dbReference>
<protein>
    <submittedName>
        <fullName evidence="14">Mycothione reductase</fullName>
        <ecNumber evidence="14">1.8.1.15</ecNumber>
    </submittedName>
</protein>
<keyword evidence="9" id="KW-0547">Nucleotide-binding</keyword>
<dbReference type="PANTHER" id="PTHR22912:SF217">
    <property type="entry name" value="DIHYDROLIPOYL DEHYDROGENASE"/>
    <property type="match status" value="1"/>
</dbReference>
<feature type="disulfide bond" description="Redox-active" evidence="10">
    <location>
        <begin position="42"/>
        <end position="47"/>
    </location>
</feature>
<evidence type="ECO:0000256" key="2">
    <source>
        <dbReference type="ARBA" id="ARBA00022630"/>
    </source>
</evidence>
<dbReference type="Pfam" id="PF07992">
    <property type="entry name" value="Pyr_redox_2"/>
    <property type="match status" value="1"/>
</dbReference>
<feature type="binding site" evidence="9">
    <location>
        <begin position="178"/>
        <end position="185"/>
    </location>
    <ligand>
        <name>NAD(+)</name>
        <dbReference type="ChEBI" id="CHEBI:57540"/>
    </ligand>
</feature>
<dbReference type="SUPFAM" id="SSF55424">
    <property type="entry name" value="FAD/NAD-linked reductases, dimerisation (C-terminal) domain"/>
    <property type="match status" value="1"/>
</dbReference>
<feature type="domain" description="Pyridine nucleotide-disulphide oxidoreductase dimerisation" evidence="12">
    <location>
        <begin position="364"/>
        <end position="475"/>
    </location>
</feature>
<evidence type="ECO:0000259" key="13">
    <source>
        <dbReference type="Pfam" id="PF07992"/>
    </source>
</evidence>
<evidence type="ECO:0000256" key="7">
    <source>
        <dbReference type="ARBA" id="ARBA00023284"/>
    </source>
</evidence>
<keyword evidence="7 11" id="KW-0676">Redox-active center</keyword>
<evidence type="ECO:0000256" key="3">
    <source>
        <dbReference type="ARBA" id="ARBA00022827"/>
    </source>
</evidence>
<dbReference type="RefSeq" id="WP_135030370.1">
    <property type="nucleotide sequence ID" value="NZ_BMLA01000001.1"/>
</dbReference>
<dbReference type="EC" id="1.8.1.15" evidence="14"/>
<dbReference type="PRINTS" id="PR00411">
    <property type="entry name" value="PNDRDTASEI"/>
</dbReference>
<feature type="binding site" evidence="9">
    <location>
        <position position="328"/>
    </location>
    <ligand>
        <name>FAD</name>
        <dbReference type="ChEBI" id="CHEBI:57692"/>
    </ligand>
</feature>
<feature type="domain" description="FAD/NAD(P)-binding" evidence="13">
    <location>
        <begin position="7"/>
        <end position="343"/>
    </location>
</feature>
<evidence type="ECO:0000256" key="9">
    <source>
        <dbReference type="PIRSR" id="PIRSR000350-3"/>
    </source>
</evidence>
<dbReference type="Proteomes" id="UP000560081">
    <property type="component" value="Unassembled WGS sequence"/>
</dbReference>
<proteinExistence type="inferred from homology"/>
<feature type="binding site" evidence="9">
    <location>
        <position position="51"/>
    </location>
    <ligand>
        <name>FAD</name>
        <dbReference type="ChEBI" id="CHEBI:57692"/>
    </ligand>
</feature>
<keyword evidence="15" id="KW-1185">Reference proteome</keyword>
<feature type="active site" description="Proton acceptor" evidence="8">
    <location>
        <position position="465"/>
    </location>
</feature>
<evidence type="ECO:0000256" key="11">
    <source>
        <dbReference type="RuleBase" id="RU003691"/>
    </source>
</evidence>
<feature type="binding site" evidence="9">
    <location>
        <position position="282"/>
    </location>
    <ligand>
        <name>NAD(+)</name>
        <dbReference type="ChEBI" id="CHEBI:57540"/>
    </ligand>
</feature>
<dbReference type="Pfam" id="PF02852">
    <property type="entry name" value="Pyr_redox_dim"/>
    <property type="match status" value="1"/>
</dbReference>
<evidence type="ECO:0000256" key="5">
    <source>
        <dbReference type="ARBA" id="ARBA00023027"/>
    </source>
</evidence>
<evidence type="ECO:0000256" key="1">
    <source>
        <dbReference type="ARBA" id="ARBA00007532"/>
    </source>
</evidence>
<evidence type="ECO:0000313" key="14">
    <source>
        <dbReference type="EMBL" id="MBB4882460.1"/>
    </source>
</evidence>
<keyword evidence="6" id="KW-1015">Disulfide bond</keyword>
<evidence type="ECO:0000256" key="6">
    <source>
        <dbReference type="ARBA" id="ARBA00023157"/>
    </source>
</evidence>
<sequence length="487" mass="51863">MATAEDFDLIIIGSGSGNSLVTEHWEGRRVAIVDAGVFGGTCLNRGCIPTKMYVYPAQLADAPAEAGRLGVDLRFEGADFPAMRDRIFGRVDAISDAGLRYRRDELDWTEVVAEEVRFTGARELTTASGRLLRGDQVVVAAGSRPALPDVPGMDLPSVHTSDTIMRVSRQPRRLVVVGGGFIGAEFASVFSALGTEVVQVNRSPRLLRHLDAAVADRFTEIASRRWDLRTGWTVGAVEPVADPARAEDGWVAVRLEPAPGLGRDGGGEPSVIEADAVLMATGRVPNTDRLHLADVGYDVTADGVLAVDGFQRALAGGEPVPGVYGLGDAANTWQLKHVANHEARVVAHNLVHPGALRQNTLGPVPAAVFTRPQIASVGLTEEEAVERLGEDAVTVKEQAFGDVAYGWAMEDTEGVCKVVAERATGRILGAHVMGHDAANLVQTFVTGMSFDIDAHTLARGQYWPHPALSEVVENALLGLDVPDSGRL</sequence>
<reference evidence="14 15" key="1">
    <citation type="submission" date="2020-08" db="EMBL/GenBank/DDBJ databases">
        <title>Sequencing the genomes of 1000 actinobacteria strains.</title>
        <authorList>
            <person name="Klenk H.-P."/>
        </authorList>
    </citation>
    <scope>NUCLEOTIDE SEQUENCE [LARGE SCALE GENOMIC DNA]</scope>
    <source>
        <strain evidence="14 15">DSM 19079</strain>
    </source>
</reference>
<dbReference type="InterPro" id="IPR004099">
    <property type="entry name" value="Pyr_nucl-diS_OxRdtase_dimer"/>
</dbReference>
<dbReference type="GO" id="GO:0050627">
    <property type="term" value="F:mycothione reductase [NAD(P)H] activity"/>
    <property type="evidence" value="ECO:0007669"/>
    <property type="project" value="UniProtKB-EC"/>
</dbReference>
<dbReference type="PANTHER" id="PTHR22912">
    <property type="entry name" value="DISULFIDE OXIDOREDUCTASE"/>
    <property type="match status" value="1"/>
</dbReference>
<dbReference type="PRINTS" id="PR00368">
    <property type="entry name" value="FADPNR"/>
</dbReference>
<organism evidence="14 15">
    <name type="scientific">Micrococcus flavus</name>
    <dbReference type="NCBI Taxonomy" id="384602"/>
    <lineage>
        <taxon>Bacteria</taxon>
        <taxon>Bacillati</taxon>
        <taxon>Actinomycetota</taxon>
        <taxon>Actinomycetes</taxon>
        <taxon>Micrococcales</taxon>
        <taxon>Micrococcaceae</taxon>
        <taxon>Micrococcus</taxon>
    </lineage>
</organism>